<dbReference type="Gene3D" id="3.30.70.80">
    <property type="entry name" value="Peptidase S8 propeptide/proteinase inhibitor I9"/>
    <property type="match status" value="1"/>
</dbReference>
<proteinExistence type="inferred from homology"/>
<dbReference type="GO" id="GO:0005615">
    <property type="term" value="C:extracellular space"/>
    <property type="evidence" value="ECO:0007669"/>
    <property type="project" value="TreeGrafter"/>
</dbReference>
<accession>A0A9W8JK50</accession>
<dbReference type="Pfam" id="PF05922">
    <property type="entry name" value="Inhibitor_I9"/>
    <property type="match status" value="1"/>
</dbReference>
<gene>
    <name evidence="8" type="ORF">H1R20_g1525</name>
</gene>
<dbReference type="PROSITE" id="PS00137">
    <property type="entry name" value="SUBTILASE_HIS"/>
    <property type="match status" value="1"/>
</dbReference>
<dbReference type="GO" id="GO:0006508">
    <property type="term" value="P:proteolysis"/>
    <property type="evidence" value="ECO:0007669"/>
    <property type="project" value="UniProtKB-KW"/>
</dbReference>
<comment type="similarity">
    <text evidence="1 5">Belongs to the peptidase S8 family.</text>
</comment>
<comment type="caution">
    <text evidence="8">The sequence shown here is derived from an EMBL/GenBank/DDBJ whole genome shotgun (WGS) entry which is preliminary data.</text>
</comment>
<dbReference type="Pfam" id="PF00082">
    <property type="entry name" value="Peptidase_S8"/>
    <property type="match status" value="1"/>
</dbReference>
<dbReference type="GO" id="GO:0004252">
    <property type="term" value="F:serine-type endopeptidase activity"/>
    <property type="evidence" value="ECO:0007669"/>
    <property type="project" value="InterPro"/>
</dbReference>
<keyword evidence="9" id="KW-1185">Reference proteome</keyword>
<organism evidence="8 9">
    <name type="scientific">Candolleomyces eurysporus</name>
    <dbReference type="NCBI Taxonomy" id="2828524"/>
    <lineage>
        <taxon>Eukaryota</taxon>
        <taxon>Fungi</taxon>
        <taxon>Dikarya</taxon>
        <taxon>Basidiomycota</taxon>
        <taxon>Agaricomycotina</taxon>
        <taxon>Agaricomycetes</taxon>
        <taxon>Agaricomycetidae</taxon>
        <taxon>Agaricales</taxon>
        <taxon>Agaricineae</taxon>
        <taxon>Psathyrellaceae</taxon>
        <taxon>Candolleomyces</taxon>
    </lineage>
</organism>
<dbReference type="PROSITE" id="PS51892">
    <property type="entry name" value="SUBTILASE"/>
    <property type="match status" value="1"/>
</dbReference>
<comment type="caution">
    <text evidence="5">Lacks conserved residue(s) required for the propagation of feature annotation.</text>
</comment>
<evidence type="ECO:0000313" key="9">
    <source>
        <dbReference type="Proteomes" id="UP001140091"/>
    </source>
</evidence>
<dbReference type="Gene3D" id="3.40.50.200">
    <property type="entry name" value="Peptidase S8/S53 domain"/>
    <property type="match status" value="1"/>
</dbReference>
<evidence type="ECO:0000256" key="5">
    <source>
        <dbReference type="PROSITE-ProRule" id="PRU01240"/>
    </source>
</evidence>
<feature type="domain" description="Peptidase S8/S53" evidence="6">
    <location>
        <begin position="157"/>
        <end position="288"/>
    </location>
</feature>
<dbReference type="EMBL" id="JANBPK010000468">
    <property type="protein sequence ID" value="KAJ2935569.1"/>
    <property type="molecule type" value="Genomic_DNA"/>
</dbReference>
<dbReference type="InterPro" id="IPR037045">
    <property type="entry name" value="S8pro/Inhibitor_I9_sf"/>
</dbReference>
<evidence type="ECO:0000259" key="6">
    <source>
        <dbReference type="Pfam" id="PF00082"/>
    </source>
</evidence>
<evidence type="ECO:0000256" key="1">
    <source>
        <dbReference type="ARBA" id="ARBA00011073"/>
    </source>
</evidence>
<dbReference type="InterPro" id="IPR050131">
    <property type="entry name" value="Peptidase_S8_subtilisin-like"/>
</dbReference>
<feature type="non-terminal residue" evidence="8">
    <location>
        <position position="1"/>
    </location>
</feature>
<dbReference type="SUPFAM" id="SSF52743">
    <property type="entry name" value="Subtilisin-like"/>
    <property type="match status" value="1"/>
</dbReference>
<evidence type="ECO:0000256" key="3">
    <source>
        <dbReference type="ARBA" id="ARBA00022801"/>
    </source>
</evidence>
<evidence type="ECO:0000313" key="8">
    <source>
        <dbReference type="EMBL" id="KAJ2935569.1"/>
    </source>
</evidence>
<dbReference type="InterPro" id="IPR036852">
    <property type="entry name" value="Peptidase_S8/S53_dom_sf"/>
</dbReference>
<protein>
    <recommendedName>
        <fullName evidence="10">Peptidase S8/S53 domain-containing protein</fullName>
    </recommendedName>
</protein>
<dbReference type="AlphaFoldDB" id="A0A9W8JK50"/>
<evidence type="ECO:0000256" key="4">
    <source>
        <dbReference type="ARBA" id="ARBA00022825"/>
    </source>
</evidence>
<evidence type="ECO:0000256" key="2">
    <source>
        <dbReference type="ARBA" id="ARBA00022670"/>
    </source>
</evidence>
<dbReference type="InterPro" id="IPR022398">
    <property type="entry name" value="Peptidase_S8_His-AS"/>
</dbReference>
<evidence type="ECO:0008006" key="10">
    <source>
        <dbReference type="Google" id="ProtNLM"/>
    </source>
</evidence>
<reference evidence="8" key="1">
    <citation type="submission" date="2022-06" db="EMBL/GenBank/DDBJ databases">
        <title>Genome Sequence of Candolleomyces eurysporus.</title>
        <authorList>
            <person name="Buettner E."/>
        </authorList>
    </citation>
    <scope>NUCLEOTIDE SEQUENCE</scope>
    <source>
        <strain evidence="8">VTCC 930004</strain>
    </source>
</reference>
<keyword evidence="3" id="KW-0378">Hydrolase</keyword>
<feature type="domain" description="Inhibitor I9" evidence="7">
    <location>
        <begin position="24"/>
        <end position="98"/>
    </location>
</feature>
<keyword evidence="4" id="KW-0720">Serine protease</keyword>
<dbReference type="PANTHER" id="PTHR43806">
    <property type="entry name" value="PEPTIDASE S8"/>
    <property type="match status" value="1"/>
</dbReference>
<keyword evidence="2" id="KW-0645">Protease</keyword>
<sequence length="307" mass="34036">MDIGTSVVFADDNEDTTAVEPKKYMIRLKDEVDLSDHVKNHQNKFNRAAEGSEKKNVFKVYQQFPPGFINAYAAELSLDVFKELNDCRDVSYINEDTEAILWRIVEQGDACWNLSRLQSRDPQASVTDPEIVNNLNFKYVYDNERETGRDVDIYIVDTGAVDNNQFGRRLQPMNLEDTNDEDGHGTFVAGIAAGTRWGVAKSVVTVGLTEENSGACILKVFERHGRSPHHNSVVNISLGWRREVDKPDICNDIVTQLVAAKVHVVVAAGNYDTDASEFAPGSASGVITQDKVRITGVVSLSLHPAYG</sequence>
<evidence type="ECO:0000259" key="7">
    <source>
        <dbReference type="Pfam" id="PF05922"/>
    </source>
</evidence>
<dbReference type="PANTHER" id="PTHR43806:SF11">
    <property type="entry name" value="CEREVISIN-RELATED"/>
    <property type="match status" value="1"/>
</dbReference>
<dbReference type="InterPro" id="IPR000209">
    <property type="entry name" value="Peptidase_S8/S53_dom"/>
</dbReference>
<dbReference type="Proteomes" id="UP001140091">
    <property type="component" value="Unassembled WGS sequence"/>
</dbReference>
<dbReference type="OrthoDB" id="19448at2759"/>
<dbReference type="InterPro" id="IPR010259">
    <property type="entry name" value="S8pro/Inhibitor_I9"/>
</dbReference>
<name>A0A9W8JK50_9AGAR</name>